<protein>
    <submittedName>
        <fullName evidence="4">Uncharacterized protein</fullName>
    </submittedName>
</protein>
<evidence type="ECO:0000256" key="1">
    <source>
        <dbReference type="SAM" id="MobiDB-lite"/>
    </source>
</evidence>
<dbReference type="AlphaFoldDB" id="A0A0E3KI74"/>
<feature type="compositionally biased region" description="Basic and acidic residues" evidence="1">
    <location>
        <begin position="434"/>
        <end position="471"/>
    </location>
</feature>
<keyword evidence="4" id="KW-0614">Plasmid</keyword>
<dbReference type="GO" id="GO:0003697">
    <property type="term" value="F:single-stranded DNA binding"/>
    <property type="evidence" value="ECO:0007669"/>
    <property type="project" value="InterPro"/>
</dbReference>
<dbReference type="InterPro" id="IPR010359">
    <property type="entry name" value="IrrE_HExxH"/>
</dbReference>
<name>A0A0E3KI74_ENTFL</name>
<feature type="region of interest" description="Disordered" evidence="1">
    <location>
        <begin position="434"/>
        <end position="479"/>
    </location>
</feature>
<dbReference type="Pfam" id="PF06114">
    <property type="entry name" value="Peptidase_M78"/>
    <property type="match status" value="1"/>
</dbReference>
<dbReference type="EMBL" id="KP399637">
    <property type="protein sequence ID" value="AKA86790.1"/>
    <property type="molecule type" value="Genomic_DNA"/>
</dbReference>
<feature type="domain" description="IrrE N-terminal-like" evidence="2">
    <location>
        <begin position="186"/>
        <end position="257"/>
    </location>
</feature>
<dbReference type="InterPro" id="IPR013610">
    <property type="entry name" value="ArdC_N"/>
</dbReference>
<evidence type="ECO:0000259" key="3">
    <source>
        <dbReference type="Pfam" id="PF08401"/>
    </source>
</evidence>
<feature type="domain" description="N-terminal" evidence="3">
    <location>
        <begin position="7"/>
        <end position="109"/>
    </location>
</feature>
<geneLocation type="plasmid" evidence="4">
    <name>pE394</name>
</geneLocation>
<dbReference type="Pfam" id="PF08401">
    <property type="entry name" value="ArdcN"/>
    <property type="match status" value="1"/>
</dbReference>
<dbReference type="Gene3D" id="1.10.10.2910">
    <property type="match status" value="1"/>
</dbReference>
<accession>A0A0E3KI74</accession>
<evidence type="ECO:0000259" key="2">
    <source>
        <dbReference type="Pfam" id="PF06114"/>
    </source>
</evidence>
<proteinExistence type="predicted"/>
<reference evidence="4" key="1">
    <citation type="journal article" date="2015" name="J. Antimicrob. Chemother.">
        <title>A novel gene, optrA, that confers transferable resistance to oxazolidinones and phenicols and its presence in Enterococcus faecalis and Enterococcus faecium of human and animal origin.</title>
        <authorList>
            <person name="Wang Y."/>
            <person name="Lv Y."/>
            <person name="Cai J."/>
            <person name="Schwarz S."/>
            <person name="Cui L."/>
            <person name="Hu Z."/>
            <person name="Zhang R."/>
            <person name="Li J."/>
            <person name="Zhao Q."/>
            <person name="He T."/>
            <person name="Wang D."/>
            <person name="Wang Z."/>
            <person name="Shen Y."/>
            <person name="Li Y."/>
            <person name="Fessler A.T."/>
            <person name="Wu C."/>
            <person name="Yu H."/>
            <person name="Deng X."/>
            <person name="Xia X."/>
            <person name="Shen J."/>
        </authorList>
    </citation>
    <scope>NUCLEOTIDE SEQUENCE</scope>
    <source>
        <strain evidence="4">E394</strain>
        <plasmid evidence="4">pE394</plasmid>
    </source>
</reference>
<sequence>MVKQQTQKELVDELTNKMNESIKNYKNDPSEELKFLDFISRFNNYSVRNISLIQNQFGNAVGVASYKQHKENGYQVQKGEKAIRILAPKFQKMFQDNDRQWKYLNQATTTQKAKIKSGELKTEERLAGFLSVPVFDITQTDCPEQDYPKLYPNKPESFTFNGTKKDIETLRSVLIDYAKEKNVAVSFDKTNSTAKGYFEPATNRIVIKDRMDEVEQIKVLLHELAHAEMHNVHKLATKTPEQLRSSVLEYQAEMTAYVVSSTLGIDSEDYSKKYLANWTKRKVDDDVYIQSLEEVKNVSNDFMNDISDRFNKLEKTLILDETEFKNLIQFQLSHYELVEEFSSTEIVYTPDIESANLKETYSSYQALWENQFENNLTNDLECFTLKKLQKDEFLSKSPDLLNKLANYNSNVNTTLEGLKKEAKLVKELDLDNDGVPDRIDPDDTRSVIRTEADKDLVGNKTDKVYEQERKRTPTRTRGR</sequence>
<evidence type="ECO:0000313" key="4">
    <source>
        <dbReference type="EMBL" id="AKA86790.1"/>
    </source>
</evidence>
<organism evidence="4">
    <name type="scientific">Enterococcus faecalis</name>
    <name type="common">Streptococcus faecalis</name>
    <dbReference type="NCBI Taxonomy" id="1351"/>
    <lineage>
        <taxon>Bacteria</taxon>
        <taxon>Bacillati</taxon>
        <taxon>Bacillota</taxon>
        <taxon>Bacilli</taxon>
        <taxon>Lactobacillales</taxon>
        <taxon>Enterococcaceae</taxon>
        <taxon>Enterococcus</taxon>
    </lineage>
</organism>
<dbReference type="RefSeq" id="WP_105461296.1">
    <property type="nucleotide sequence ID" value="NZ_AP018542.1"/>
</dbReference>